<feature type="transmembrane region" description="Helical" evidence="1">
    <location>
        <begin position="7"/>
        <end position="30"/>
    </location>
</feature>
<evidence type="ECO:0000256" key="1">
    <source>
        <dbReference type="SAM" id="Phobius"/>
    </source>
</evidence>
<feature type="transmembrane region" description="Helical" evidence="1">
    <location>
        <begin position="36"/>
        <end position="55"/>
    </location>
</feature>
<proteinExistence type="predicted"/>
<dbReference type="AlphaFoldDB" id="A0A6A4IJX3"/>
<gene>
    <name evidence="3" type="ORF">BT96DRAFT_367245</name>
</gene>
<accession>A0A6A4IJX3</accession>
<protein>
    <recommendedName>
        <fullName evidence="2">DUF6534 domain-containing protein</fullName>
    </recommendedName>
</protein>
<feature type="domain" description="DUF6534" evidence="2">
    <location>
        <begin position="1"/>
        <end position="59"/>
    </location>
</feature>
<evidence type="ECO:0000313" key="4">
    <source>
        <dbReference type="Proteomes" id="UP000799118"/>
    </source>
</evidence>
<evidence type="ECO:0000313" key="3">
    <source>
        <dbReference type="EMBL" id="KAE9410230.1"/>
    </source>
</evidence>
<dbReference type="OrthoDB" id="2535105at2759"/>
<organism evidence="3 4">
    <name type="scientific">Gymnopus androsaceus JB14</name>
    <dbReference type="NCBI Taxonomy" id="1447944"/>
    <lineage>
        <taxon>Eukaryota</taxon>
        <taxon>Fungi</taxon>
        <taxon>Dikarya</taxon>
        <taxon>Basidiomycota</taxon>
        <taxon>Agaricomycotina</taxon>
        <taxon>Agaricomycetes</taxon>
        <taxon>Agaricomycetidae</taxon>
        <taxon>Agaricales</taxon>
        <taxon>Marasmiineae</taxon>
        <taxon>Omphalotaceae</taxon>
        <taxon>Gymnopus</taxon>
    </lineage>
</organism>
<dbReference type="Proteomes" id="UP000799118">
    <property type="component" value="Unassembled WGS sequence"/>
</dbReference>
<sequence length="103" mass="11843">MVDKLILWAIETGALTSIIGIAILVCLLTMRDNFVWLALLLILPKIFSNTLLANLNSRADLRRLRNSRYTCSLNRRVFFPGRERLIFEISKISKIPTIDARLQ</sequence>
<dbReference type="InterPro" id="IPR045339">
    <property type="entry name" value="DUF6534"/>
</dbReference>
<reference evidence="3" key="1">
    <citation type="journal article" date="2019" name="Environ. Microbiol.">
        <title>Fungal ecological strategies reflected in gene transcription - a case study of two litter decomposers.</title>
        <authorList>
            <person name="Barbi F."/>
            <person name="Kohler A."/>
            <person name="Barry K."/>
            <person name="Baskaran P."/>
            <person name="Daum C."/>
            <person name="Fauchery L."/>
            <person name="Ihrmark K."/>
            <person name="Kuo A."/>
            <person name="LaButti K."/>
            <person name="Lipzen A."/>
            <person name="Morin E."/>
            <person name="Grigoriev I.V."/>
            <person name="Henrissat B."/>
            <person name="Lindahl B."/>
            <person name="Martin F."/>
        </authorList>
    </citation>
    <scope>NUCLEOTIDE SEQUENCE</scope>
    <source>
        <strain evidence="3">JB14</strain>
    </source>
</reference>
<name>A0A6A4IJX3_9AGAR</name>
<dbReference type="EMBL" id="ML769385">
    <property type="protein sequence ID" value="KAE9410230.1"/>
    <property type="molecule type" value="Genomic_DNA"/>
</dbReference>
<keyword evidence="1" id="KW-1133">Transmembrane helix</keyword>
<dbReference type="Pfam" id="PF20152">
    <property type="entry name" value="DUF6534"/>
    <property type="match status" value="1"/>
</dbReference>
<evidence type="ECO:0000259" key="2">
    <source>
        <dbReference type="Pfam" id="PF20152"/>
    </source>
</evidence>
<keyword evidence="4" id="KW-1185">Reference proteome</keyword>
<keyword evidence="1" id="KW-0472">Membrane</keyword>
<keyword evidence="1" id="KW-0812">Transmembrane</keyword>